<feature type="transmembrane region" description="Helical" evidence="10">
    <location>
        <begin position="71"/>
        <end position="90"/>
    </location>
</feature>
<comment type="similarity">
    <text evidence="2">Belongs to the ABC transporter superfamily. ABCC family. Conjugate transporter (TC 3.A.1.208) subfamily.</text>
</comment>
<dbReference type="EMBL" id="MRZV01000190">
    <property type="protein sequence ID" value="PIK56033.1"/>
    <property type="molecule type" value="Genomic_DNA"/>
</dbReference>
<keyword evidence="6" id="KW-0547">Nucleotide-binding</keyword>
<organism evidence="13 14">
    <name type="scientific">Stichopus japonicus</name>
    <name type="common">Sea cucumber</name>
    <dbReference type="NCBI Taxonomy" id="307972"/>
    <lineage>
        <taxon>Eukaryota</taxon>
        <taxon>Metazoa</taxon>
        <taxon>Echinodermata</taxon>
        <taxon>Eleutherozoa</taxon>
        <taxon>Echinozoa</taxon>
        <taxon>Holothuroidea</taxon>
        <taxon>Aspidochirotacea</taxon>
        <taxon>Aspidochirotida</taxon>
        <taxon>Stichopodidae</taxon>
        <taxon>Apostichopus</taxon>
    </lineage>
</organism>
<feature type="domain" description="ABC transporter" evidence="11">
    <location>
        <begin position="167"/>
        <end position="399"/>
    </location>
</feature>
<evidence type="ECO:0000256" key="8">
    <source>
        <dbReference type="ARBA" id="ARBA00022989"/>
    </source>
</evidence>
<dbReference type="CDD" id="cd03244">
    <property type="entry name" value="ABCC_MRP_domain2"/>
    <property type="match status" value="1"/>
</dbReference>
<keyword evidence="9 10" id="KW-0472">Membrane</keyword>
<sequence length="405" mass="45033">MIRYFVSTSRQLKRLESVSRSPIYSHFSETLSGTSTIRAFSKQKDFILQNEQLVDRNQETYYPNIVSNRWLAIRLEFIGNGIVFFAALFATIGREYLSAGLVGLSVAYAMQVTQTLNWMVRMTSELETNIVAVERIKEYTEIETEAAMDIPEKKPDDSWPPAGEVCVKDYSTRYREGLDLVLKGISFTIQPGEKVGIVGRTGAGKSSLTLGLFRIIEAAGGSITIDGQDISEIGLYDLRSKLTIIPQDPVLFAGDLRMNLDPFESYSDDQIWDALRHSHLDEFVSSLSEGLMHKCTEGGENLSVGQRQLICLARALLRKTKILILDEATAAVDLETDDLIQATIRTEFVDCTILTIAHRLNTIMDNTRVLVLDSGEIAEYDTPAKLLETGGIFYGMAKDAGLVAS</sequence>
<dbReference type="SUPFAM" id="SSF52540">
    <property type="entry name" value="P-loop containing nucleoside triphosphate hydrolases"/>
    <property type="match status" value="1"/>
</dbReference>
<evidence type="ECO:0000256" key="7">
    <source>
        <dbReference type="ARBA" id="ARBA00022840"/>
    </source>
</evidence>
<accession>A0A2G8L6Z6</accession>
<dbReference type="SUPFAM" id="SSF90123">
    <property type="entry name" value="ABC transporter transmembrane region"/>
    <property type="match status" value="1"/>
</dbReference>
<gene>
    <name evidence="13" type="ORF">BSL78_07058</name>
</gene>
<evidence type="ECO:0000256" key="6">
    <source>
        <dbReference type="ARBA" id="ARBA00022741"/>
    </source>
</evidence>
<dbReference type="FunFam" id="1.20.1560.10:FF:000264">
    <property type="entry name" value="ABC transporter"/>
    <property type="match status" value="1"/>
</dbReference>
<dbReference type="FunFam" id="3.40.50.300:FF:000074">
    <property type="entry name" value="Multidrug resistance-associated protein 5 isoform 1"/>
    <property type="match status" value="1"/>
</dbReference>
<keyword evidence="7 13" id="KW-0067">ATP-binding</keyword>
<dbReference type="Pfam" id="PF00005">
    <property type="entry name" value="ABC_tran"/>
    <property type="match status" value="1"/>
</dbReference>
<dbReference type="InterPro" id="IPR036640">
    <property type="entry name" value="ABC1_TM_sf"/>
</dbReference>
<keyword evidence="14" id="KW-1185">Reference proteome</keyword>
<dbReference type="SMART" id="SM00382">
    <property type="entry name" value="AAA"/>
    <property type="match status" value="1"/>
</dbReference>
<evidence type="ECO:0000256" key="9">
    <source>
        <dbReference type="ARBA" id="ARBA00023136"/>
    </source>
</evidence>
<feature type="domain" description="ABC transmembrane type-1" evidence="12">
    <location>
        <begin position="1"/>
        <end position="128"/>
    </location>
</feature>
<keyword evidence="3" id="KW-0813">Transport</keyword>
<protein>
    <submittedName>
        <fullName evidence="13">ATP-binding cassette transporter subfamily C member C1</fullName>
    </submittedName>
</protein>
<dbReference type="InterPro" id="IPR003593">
    <property type="entry name" value="AAA+_ATPase"/>
</dbReference>
<dbReference type="STRING" id="307972.A0A2G8L6Z6"/>
<comment type="caution">
    <text evidence="13">The sequence shown here is derived from an EMBL/GenBank/DDBJ whole genome shotgun (WGS) entry which is preliminary data.</text>
</comment>
<dbReference type="InterPro" id="IPR027417">
    <property type="entry name" value="P-loop_NTPase"/>
</dbReference>
<dbReference type="AlphaFoldDB" id="A0A2G8L6Z6"/>
<dbReference type="PROSITE" id="PS50929">
    <property type="entry name" value="ABC_TM1F"/>
    <property type="match status" value="1"/>
</dbReference>
<dbReference type="GO" id="GO:0005774">
    <property type="term" value="C:vacuolar membrane"/>
    <property type="evidence" value="ECO:0007669"/>
    <property type="project" value="UniProtKB-SubCell"/>
</dbReference>
<dbReference type="PROSITE" id="PS00211">
    <property type="entry name" value="ABC_TRANSPORTER_1"/>
    <property type="match status" value="1"/>
</dbReference>
<dbReference type="PANTHER" id="PTHR24223:SF443">
    <property type="entry name" value="MULTIDRUG-RESISTANCE LIKE PROTEIN 1, ISOFORM I"/>
    <property type="match status" value="1"/>
</dbReference>
<dbReference type="OrthoDB" id="6500128at2759"/>
<evidence type="ECO:0000259" key="12">
    <source>
        <dbReference type="PROSITE" id="PS50929"/>
    </source>
</evidence>
<dbReference type="PANTHER" id="PTHR24223">
    <property type="entry name" value="ATP-BINDING CASSETTE SUB-FAMILY C"/>
    <property type="match status" value="1"/>
</dbReference>
<name>A0A2G8L6Z6_STIJA</name>
<dbReference type="InterPro" id="IPR050173">
    <property type="entry name" value="ABC_transporter_C-like"/>
</dbReference>
<dbReference type="InterPro" id="IPR017871">
    <property type="entry name" value="ABC_transporter-like_CS"/>
</dbReference>
<proteinExistence type="inferred from homology"/>
<evidence type="ECO:0000259" key="11">
    <source>
        <dbReference type="PROSITE" id="PS50893"/>
    </source>
</evidence>
<evidence type="ECO:0000313" key="14">
    <source>
        <dbReference type="Proteomes" id="UP000230750"/>
    </source>
</evidence>
<evidence type="ECO:0000256" key="10">
    <source>
        <dbReference type="SAM" id="Phobius"/>
    </source>
</evidence>
<dbReference type="Pfam" id="PF00664">
    <property type="entry name" value="ABC_membrane"/>
    <property type="match status" value="1"/>
</dbReference>
<dbReference type="PROSITE" id="PS50893">
    <property type="entry name" value="ABC_TRANSPORTER_2"/>
    <property type="match status" value="1"/>
</dbReference>
<dbReference type="GO" id="GO:0016887">
    <property type="term" value="F:ATP hydrolysis activity"/>
    <property type="evidence" value="ECO:0007669"/>
    <property type="project" value="InterPro"/>
</dbReference>
<dbReference type="Gene3D" id="1.20.1560.10">
    <property type="entry name" value="ABC transporter type 1, transmembrane domain"/>
    <property type="match status" value="1"/>
</dbReference>
<keyword evidence="4 10" id="KW-0812">Transmembrane</keyword>
<evidence type="ECO:0000256" key="1">
    <source>
        <dbReference type="ARBA" id="ARBA00004128"/>
    </source>
</evidence>
<dbReference type="GO" id="GO:0005524">
    <property type="term" value="F:ATP binding"/>
    <property type="evidence" value="ECO:0007669"/>
    <property type="project" value="UniProtKB-KW"/>
</dbReference>
<reference evidence="13 14" key="1">
    <citation type="journal article" date="2017" name="PLoS Biol.">
        <title>The sea cucumber genome provides insights into morphological evolution and visceral regeneration.</title>
        <authorList>
            <person name="Zhang X."/>
            <person name="Sun L."/>
            <person name="Yuan J."/>
            <person name="Sun Y."/>
            <person name="Gao Y."/>
            <person name="Zhang L."/>
            <person name="Li S."/>
            <person name="Dai H."/>
            <person name="Hamel J.F."/>
            <person name="Liu C."/>
            <person name="Yu Y."/>
            <person name="Liu S."/>
            <person name="Lin W."/>
            <person name="Guo K."/>
            <person name="Jin S."/>
            <person name="Xu P."/>
            <person name="Storey K.B."/>
            <person name="Huan P."/>
            <person name="Zhang T."/>
            <person name="Zhou Y."/>
            <person name="Zhang J."/>
            <person name="Lin C."/>
            <person name="Li X."/>
            <person name="Xing L."/>
            <person name="Huo D."/>
            <person name="Sun M."/>
            <person name="Wang L."/>
            <person name="Mercier A."/>
            <person name="Li F."/>
            <person name="Yang H."/>
            <person name="Xiang J."/>
        </authorList>
    </citation>
    <scope>NUCLEOTIDE SEQUENCE [LARGE SCALE GENOMIC DNA]</scope>
    <source>
        <strain evidence="13">Shaxun</strain>
        <tissue evidence="13">Muscle</tissue>
    </source>
</reference>
<evidence type="ECO:0000256" key="3">
    <source>
        <dbReference type="ARBA" id="ARBA00022448"/>
    </source>
</evidence>
<evidence type="ECO:0000313" key="13">
    <source>
        <dbReference type="EMBL" id="PIK56033.1"/>
    </source>
</evidence>
<dbReference type="InterPro" id="IPR011527">
    <property type="entry name" value="ABC1_TM_dom"/>
</dbReference>
<evidence type="ECO:0000256" key="5">
    <source>
        <dbReference type="ARBA" id="ARBA00022737"/>
    </source>
</evidence>
<evidence type="ECO:0000256" key="4">
    <source>
        <dbReference type="ARBA" id="ARBA00022692"/>
    </source>
</evidence>
<keyword evidence="8 10" id="KW-1133">Transmembrane helix</keyword>
<dbReference type="Gene3D" id="3.40.50.300">
    <property type="entry name" value="P-loop containing nucleotide triphosphate hydrolases"/>
    <property type="match status" value="1"/>
</dbReference>
<evidence type="ECO:0000256" key="2">
    <source>
        <dbReference type="ARBA" id="ARBA00009726"/>
    </source>
</evidence>
<dbReference type="Proteomes" id="UP000230750">
    <property type="component" value="Unassembled WGS sequence"/>
</dbReference>
<comment type="subcellular location">
    <subcellularLocation>
        <location evidence="1">Vacuole membrane</location>
        <topology evidence="1">Multi-pass membrane protein</topology>
    </subcellularLocation>
</comment>
<keyword evidence="5" id="KW-0677">Repeat</keyword>
<dbReference type="GO" id="GO:0140359">
    <property type="term" value="F:ABC-type transporter activity"/>
    <property type="evidence" value="ECO:0007669"/>
    <property type="project" value="InterPro"/>
</dbReference>
<dbReference type="InterPro" id="IPR003439">
    <property type="entry name" value="ABC_transporter-like_ATP-bd"/>
</dbReference>